<evidence type="ECO:0000256" key="5">
    <source>
        <dbReference type="SAM" id="MobiDB-lite"/>
    </source>
</evidence>
<evidence type="ECO:0000256" key="3">
    <source>
        <dbReference type="ARBA" id="ARBA00022737"/>
    </source>
</evidence>
<dbReference type="SUPFAM" id="SSF47473">
    <property type="entry name" value="EF-hand"/>
    <property type="match status" value="1"/>
</dbReference>
<keyword evidence="3" id="KW-0677">Repeat</keyword>
<accession>A0A8H4NF41</accession>
<evidence type="ECO:0000256" key="4">
    <source>
        <dbReference type="ARBA" id="ARBA00022837"/>
    </source>
</evidence>
<dbReference type="PROSITE" id="PS50222">
    <property type="entry name" value="EF_HAND_2"/>
    <property type="match status" value="3"/>
</dbReference>
<keyword evidence="8" id="KW-1185">Reference proteome</keyword>
<dbReference type="GO" id="GO:0016460">
    <property type="term" value="C:myosin II complex"/>
    <property type="evidence" value="ECO:0007669"/>
    <property type="project" value="TreeGrafter"/>
</dbReference>
<dbReference type="Pfam" id="PF13499">
    <property type="entry name" value="EF-hand_7"/>
    <property type="match status" value="1"/>
</dbReference>
<dbReference type="InterPro" id="IPR011992">
    <property type="entry name" value="EF-hand-dom_pair"/>
</dbReference>
<dbReference type="FunFam" id="1.10.238.10:FF:000172">
    <property type="entry name" value="Cell division control protein"/>
    <property type="match status" value="1"/>
</dbReference>
<gene>
    <name evidence="7" type="ORF">GTA08_BOTSDO11603</name>
</gene>
<feature type="domain" description="EF-hand" evidence="6">
    <location>
        <begin position="169"/>
        <end position="204"/>
    </location>
</feature>
<dbReference type="InterPro" id="IPR050230">
    <property type="entry name" value="CALM/Myosin/TropC-like"/>
</dbReference>
<name>A0A8H4NF41_9PEZI</name>
<dbReference type="CDD" id="cd00051">
    <property type="entry name" value="EFh"/>
    <property type="match status" value="2"/>
</dbReference>
<dbReference type="AlphaFoldDB" id="A0A8H4NF41"/>
<keyword evidence="4" id="KW-0106">Calcium</keyword>
<keyword evidence="2" id="KW-0479">Metal-binding</keyword>
<comment type="caution">
    <text evidence="7">The sequence shown here is derived from an EMBL/GenBank/DDBJ whole genome shotgun (WGS) entry which is preliminary data.</text>
</comment>
<feature type="domain" description="EF-hand" evidence="6">
    <location>
        <begin position="68"/>
        <end position="103"/>
    </location>
</feature>
<dbReference type="Pfam" id="PF00036">
    <property type="entry name" value="EF-hand_1"/>
    <property type="match status" value="1"/>
</dbReference>
<feature type="compositionally biased region" description="Low complexity" evidence="5">
    <location>
        <begin position="127"/>
        <end position="140"/>
    </location>
</feature>
<dbReference type="PANTHER" id="PTHR23048">
    <property type="entry name" value="MYOSIN LIGHT CHAIN 1, 3"/>
    <property type="match status" value="1"/>
</dbReference>
<dbReference type="PANTHER" id="PTHR23048:SF48">
    <property type="entry name" value="CENTRIN 3"/>
    <property type="match status" value="1"/>
</dbReference>
<evidence type="ECO:0000313" key="7">
    <source>
        <dbReference type="EMBL" id="KAF4312732.1"/>
    </source>
</evidence>
<reference evidence="7" key="1">
    <citation type="submission" date="2020-04" db="EMBL/GenBank/DDBJ databases">
        <title>Genome Assembly and Annotation of Botryosphaeria dothidea sdau 11-99, a Latent Pathogen of Apple Fruit Ring Rot in China.</title>
        <authorList>
            <person name="Yu C."/>
            <person name="Diao Y."/>
            <person name="Lu Q."/>
            <person name="Zhao J."/>
            <person name="Cui S."/>
            <person name="Peng C."/>
            <person name="He B."/>
            <person name="Liu H."/>
        </authorList>
    </citation>
    <scope>NUCLEOTIDE SEQUENCE [LARGE SCALE GENOMIC DNA]</scope>
    <source>
        <strain evidence="7">Sdau11-99</strain>
    </source>
</reference>
<proteinExistence type="predicted"/>
<protein>
    <recommendedName>
        <fullName evidence="1">Calmodulin</fullName>
    </recommendedName>
</protein>
<dbReference type="OrthoDB" id="343296at2759"/>
<evidence type="ECO:0000256" key="2">
    <source>
        <dbReference type="ARBA" id="ARBA00022723"/>
    </source>
</evidence>
<feature type="domain" description="EF-hand" evidence="6">
    <location>
        <begin position="205"/>
        <end position="236"/>
    </location>
</feature>
<dbReference type="SMART" id="SM00054">
    <property type="entry name" value="EFh"/>
    <property type="match status" value="3"/>
</dbReference>
<dbReference type="Proteomes" id="UP000572817">
    <property type="component" value="Unassembled WGS sequence"/>
</dbReference>
<organism evidence="7 8">
    <name type="scientific">Botryosphaeria dothidea</name>
    <dbReference type="NCBI Taxonomy" id="55169"/>
    <lineage>
        <taxon>Eukaryota</taxon>
        <taxon>Fungi</taxon>
        <taxon>Dikarya</taxon>
        <taxon>Ascomycota</taxon>
        <taxon>Pezizomycotina</taxon>
        <taxon>Dothideomycetes</taxon>
        <taxon>Dothideomycetes incertae sedis</taxon>
        <taxon>Botryosphaeriales</taxon>
        <taxon>Botryosphaeriaceae</taxon>
        <taxon>Botryosphaeria</taxon>
    </lineage>
</organism>
<evidence type="ECO:0000256" key="1">
    <source>
        <dbReference type="ARBA" id="ARBA00020786"/>
    </source>
</evidence>
<feature type="compositionally biased region" description="Basic and acidic residues" evidence="5">
    <location>
        <begin position="34"/>
        <end position="54"/>
    </location>
</feature>
<dbReference type="Gene3D" id="1.10.238.10">
    <property type="entry name" value="EF-hand"/>
    <property type="match status" value="2"/>
</dbReference>
<dbReference type="InterPro" id="IPR002048">
    <property type="entry name" value="EF_hand_dom"/>
</dbReference>
<sequence>MATTTPYPGRGFGSNRPGATGAGSSSAFGAATHQQREAQRMERERAERAERERLADAGRAEIADLSDEQREEINEAFQLFDLDKDGHIDYHELKVAMKALGFDLNKQEILNILRTNGVPANTLKSKAPAPATTAAQQQQQNPSFTGPNRLLLPLQTFQAIMAHRILTRDPREEIFRAFDLFDEGGKGKITLQDLRRVARELGEGLQEEELAAMIEEFDLDGDGAIGKDEFVGICLG</sequence>
<feature type="region of interest" description="Disordered" evidence="5">
    <location>
        <begin position="123"/>
        <end position="146"/>
    </location>
</feature>
<dbReference type="GO" id="GO:0005509">
    <property type="term" value="F:calcium ion binding"/>
    <property type="evidence" value="ECO:0007669"/>
    <property type="project" value="InterPro"/>
</dbReference>
<dbReference type="EMBL" id="WWBZ02000002">
    <property type="protein sequence ID" value="KAF4312732.1"/>
    <property type="molecule type" value="Genomic_DNA"/>
</dbReference>
<dbReference type="PROSITE" id="PS00018">
    <property type="entry name" value="EF_HAND_1"/>
    <property type="match status" value="2"/>
</dbReference>
<evidence type="ECO:0000313" key="8">
    <source>
        <dbReference type="Proteomes" id="UP000572817"/>
    </source>
</evidence>
<dbReference type="InterPro" id="IPR018247">
    <property type="entry name" value="EF_Hand_1_Ca_BS"/>
</dbReference>
<feature type="region of interest" description="Disordered" evidence="5">
    <location>
        <begin position="1"/>
        <end position="54"/>
    </location>
</feature>
<feature type="compositionally biased region" description="Low complexity" evidence="5">
    <location>
        <begin position="18"/>
        <end position="32"/>
    </location>
</feature>
<evidence type="ECO:0000259" key="6">
    <source>
        <dbReference type="PROSITE" id="PS50222"/>
    </source>
</evidence>